<keyword evidence="2" id="KW-1185">Reference proteome</keyword>
<evidence type="ECO:0000313" key="2">
    <source>
        <dbReference type="Proteomes" id="UP001596408"/>
    </source>
</evidence>
<dbReference type="Proteomes" id="UP001596408">
    <property type="component" value="Unassembled WGS sequence"/>
</dbReference>
<protein>
    <submittedName>
        <fullName evidence="1">Hvo_1808 family surface protein</fullName>
    </submittedName>
</protein>
<dbReference type="EMBL" id="JBHSXH010000009">
    <property type="protein sequence ID" value="MFC6823874.1"/>
    <property type="molecule type" value="Genomic_DNA"/>
</dbReference>
<dbReference type="InterPro" id="IPR047792">
    <property type="entry name" value="Hvo_1808-like"/>
</dbReference>
<dbReference type="NCBIfam" id="NF038145">
    <property type="entry name" value="Hvo_1808_fam"/>
    <property type="match status" value="1"/>
</dbReference>
<evidence type="ECO:0000313" key="1">
    <source>
        <dbReference type="EMBL" id="MFC6823874.1"/>
    </source>
</evidence>
<reference evidence="1 2" key="1">
    <citation type="journal article" date="2019" name="Int. J. Syst. Evol. Microbiol.">
        <title>The Global Catalogue of Microorganisms (GCM) 10K type strain sequencing project: providing services to taxonomists for standard genome sequencing and annotation.</title>
        <authorList>
            <consortium name="The Broad Institute Genomics Platform"/>
            <consortium name="The Broad Institute Genome Sequencing Center for Infectious Disease"/>
            <person name="Wu L."/>
            <person name="Ma J."/>
        </authorList>
    </citation>
    <scope>NUCLEOTIDE SEQUENCE [LARGE SCALE GENOMIC DNA]</scope>
    <source>
        <strain evidence="1 2">YIM 94188</strain>
    </source>
</reference>
<comment type="caution">
    <text evidence="1">The sequence shown here is derived from an EMBL/GenBank/DDBJ whole genome shotgun (WGS) entry which is preliminary data.</text>
</comment>
<name>A0ABD5TUJ7_9EURY</name>
<organism evidence="1 2">
    <name type="scientific">Halopelagius fulvigenes</name>
    <dbReference type="NCBI Taxonomy" id="1198324"/>
    <lineage>
        <taxon>Archaea</taxon>
        <taxon>Methanobacteriati</taxon>
        <taxon>Methanobacteriota</taxon>
        <taxon>Stenosarchaea group</taxon>
        <taxon>Halobacteria</taxon>
        <taxon>Halobacteriales</taxon>
        <taxon>Haloferacaceae</taxon>
    </lineage>
</organism>
<proteinExistence type="predicted"/>
<dbReference type="PROSITE" id="PS51257">
    <property type="entry name" value="PROKAR_LIPOPROTEIN"/>
    <property type="match status" value="1"/>
</dbReference>
<dbReference type="RefSeq" id="WP_379692403.1">
    <property type="nucleotide sequence ID" value="NZ_JBHSXH010000009.1"/>
</dbReference>
<accession>A0ABD5TUJ7</accession>
<dbReference type="AlphaFoldDB" id="A0ABD5TUJ7"/>
<sequence length="454" mass="50483">MNVTRVRVVAVLAALTLVLSGCAAPVADPTPNAWRWPEDPKNDRLGWEAGYWYNESIDVDQSDGLNASEREAFVGRTMARVERIRGLEFEESVEVAVMSRAEYRNRSNGGGDDAGPGWNDQVWEALLLIGENRTVESTFDELYGDAVLGYYSPSEERIVVVSDAENPVIDRATLSHELMHALQYQQFEIDGAPQTLDGRLAEDGLVEGDARYVERLYERRCGGEWDCIRRPDTNPNRENFDFGVYLTVYTPYSEGPTLVDSLRERGGWAAVNEAYASVPASTEQLVHPEAYPEDRPLTVGVPDRSNGAWSRFDRDPVGNTVGEAPIFVMLYRHGAIPSSSLERNPGAYSRYDYAANESDGWAGDTVVPYRSDDGEFGYVWATEWETAEDAEEFRSAYETALREGLNATRTGPNTYVVADGPYADAFRVTREGTRVTVVNAPTTDQLDGVHAPDR</sequence>
<gene>
    <name evidence="1" type="ORF">ACFQEV_02535</name>
</gene>